<organism evidence="1 2">
    <name type="scientific">Protopolystoma xenopodis</name>
    <dbReference type="NCBI Taxonomy" id="117903"/>
    <lineage>
        <taxon>Eukaryota</taxon>
        <taxon>Metazoa</taxon>
        <taxon>Spiralia</taxon>
        <taxon>Lophotrochozoa</taxon>
        <taxon>Platyhelminthes</taxon>
        <taxon>Monogenea</taxon>
        <taxon>Polyopisthocotylea</taxon>
        <taxon>Polystomatidea</taxon>
        <taxon>Polystomatidae</taxon>
        <taxon>Protopolystoma</taxon>
    </lineage>
</organism>
<dbReference type="AlphaFoldDB" id="A0A3S5AMD7"/>
<protein>
    <submittedName>
        <fullName evidence="1">Uncharacterized protein</fullName>
    </submittedName>
</protein>
<keyword evidence="2" id="KW-1185">Reference proteome</keyword>
<sequence>MLSDSAAVGPEFRSLKKARVNSRVPKCKEDSTRYCIMQELRHKSNTVRTAVLQAISEDGLTICDEECLGGCIGGRDKCRVNFVM</sequence>
<evidence type="ECO:0000313" key="2">
    <source>
        <dbReference type="Proteomes" id="UP000784294"/>
    </source>
</evidence>
<comment type="caution">
    <text evidence="1">The sequence shown here is derived from an EMBL/GenBank/DDBJ whole genome shotgun (WGS) entry which is preliminary data.</text>
</comment>
<reference evidence="1" key="1">
    <citation type="submission" date="2018-11" db="EMBL/GenBank/DDBJ databases">
        <authorList>
            <consortium name="Pathogen Informatics"/>
        </authorList>
    </citation>
    <scope>NUCLEOTIDE SEQUENCE</scope>
</reference>
<name>A0A3S5AMD7_9PLAT</name>
<dbReference type="EMBL" id="CAAALY010086911">
    <property type="protein sequence ID" value="VEL27387.1"/>
    <property type="molecule type" value="Genomic_DNA"/>
</dbReference>
<proteinExistence type="predicted"/>
<dbReference type="Proteomes" id="UP000784294">
    <property type="component" value="Unassembled WGS sequence"/>
</dbReference>
<accession>A0A3S5AMD7</accession>
<gene>
    <name evidence="1" type="ORF">PXEA_LOCUS20827</name>
</gene>
<evidence type="ECO:0000313" key="1">
    <source>
        <dbReference type="EMBL" id="VEL27387.1"/>
    </source>
</evidence>